<accession>A0A545UFK9</accession>
<dbReference type="EMBL" id="VIKS01000004">
    <property type="protein sequence ID" value="TQV88262.1"/>
    <property type="molecule type" value="Genomic_DNA"/>
</dbReference>
<dbReference type="OrthoDB" id="7593948at2"/>
<gene>
    <name evidence="2" type="ORF">FLL46_06970</name>
</gene>
<keyword evidence="3" id="KW-1185">Reference proteome</keyword>
<dbReference type="Pfam" id="PF09346">
    <property type="entry name" value="SMI1_KNR4"/>
    <property type="match status" value="1"/>
</dbReference>
<dbReference type="InterPro" id="IPR051873">
    <property type="entry name" value="KNR4/SMI1_regulator"/>
</dbReference>
<comment type="caution">
    <text evidence="2">The sequence shown here is derived from an EMBL/GenBank/DDBJ whole genome shotgun (WGS) entry which is preliminary data.</text>
</comment>
<feature type="domain" description="Knr4/Smi1-like" evidence="1">
    <location>
        <begin position="31"/>
        <end position="163"/>
    </location>
</feature>
<reference evidence="2 3" key="1">
    <citation type="submission" date="2019-07" db="EMBL/GenBank/DDBJ databases">
        <title>Draft genome for Aliikangiella sp. M105.</title>
        <authorList>
            <person name="Wang G."/>
        </authorList>
    </citation>
    <scope>NUCLEOTIDE SEQUENCE [LARGE SCALE GENOMIC DNA]</scope>
    <source>
        <strain evidence="2 3">M105</strain>
    </source>
</reference>
<organism evidence="2 3">
    <name type="scientific">Aliikangiella coralliicola</name>
    <dbReference type="NCBI Taxonomy" id="2592383"/>
    <lineage>
        <taxon>Bacteria</taxon>
        <taxon>Pseudomonadati</taxon>
        <taxon>Pseudomonadota</taxon>
        <taxon>Gammaproteobacteria</taxon>
        <taxon>Oceanospirillales</taxon>
        <taxon>Pleioneaceae</taxon>
        <taxon>Aliikangiella</taxon>
    </lineage>
</organism>
<proteinExistence type="predicted"/>
<dbReference type="Proteomes" id="UP000315439">
    <property type="component" value="Unassembled WGS sequence"/>
</dbReference>
<dbReference type="InterPro" id="IPR037883">
    <property type="entry name" value="Knr4/Smi1-like_sf"/>
</dbReference>
<evidence type="ECO:0000313" key="2">
    <source>
        <dbReference type="EMBL" id="TQV88262.1"/>
    </source>
</evidence>
<protein>
    <recommendedName>
        <fullName evidence="1">Knr4/Smi1-like domain-containing protein</fullName>
    </recommendedName>
</protein>
<evidence type="ECO:0000259" key="1">
    <source>
        <dbReference type="Pfam" id="PF09346"/>
    </source>
</evidence>
<dbReference type="PANTHER" id="PTHR47432:SF1">
    <property type="entry name" value="CELL WALL ASSEMBLY REGULATOR SMI1"/>
    <property type="match status" value="1"/>
</dbReference>
<dbReference type="SUPFAM" id="SSF160631">
    <property type="entry name" value="SMI1/KNR4-like"/>
    <property type="match status" value="1"/>
</dbReference>
<sequence>MIMSKWEEYVKIVEAKFPSFKKVLNVGIKGGELSLLEKSLNVTLPKEMHDIYKFSDGQIEKEKPILFGLLLLSIDEIKRSIKREEPLIEQLKGEWDMCSSFPKSHIKLAYANSKWIPLFYGGRGFIGLDFDPDESGIAGQVINFGIDDEDKFVYASSLSDFIDICISKLKEGVDVEYSSETGSFYYTDLYYPSALAKEMMGQ</sequence>
<dbReference type="AlphaFoldDB" id="A0A545UFK9"/>
<evidence type="ECO:0000313" key="3">
    <source>
        <dbReference type="Proteomes" id="UP000315439"/>
    </source>
</evidence>
<name>A0A545UFK9_9GAMM</name>
<dbReference type="InterPro" id="IPR018958">
    <property type="entry name" value="Knr4/Smi1-like_dom"/>
</dbReference>
<dbReference type="Gene3D" id="3.40.1580.10">
    <property type="entry name" value="SMI1/KNR4-like"/>
    <property type="match status" value="1"/>
</dbReference>
<dbReference type="GO" id="GO:0043332">
    <property type="term" value="C:mating projection tip"/>
    <property type="evidence" value="ECO:0007669"/>
    <property type="project" value="TreeGrafter"/>
</dbReference>
<dbReference type="PANTHER" id="PTHR47432">
    <property type="entry name" value="CELL WALL ASSEMBLY REGULATOR SMI1"/>
    <property type="match status" value="1"/>
</dbReference>